<dbReference type="GO" id="GO:0003677">
    <property type="term" value="F:DNA binding"/>
    <property type="evidence" value="ECO:0007669"/>
    <property type="project" value="UniProtKB-KW"/>
</dbReference>
<comment type="caution">
    <text evidence="4">The sequence shown here is derived from an EMBL/GenBank/DDBJ whole genome shotgun (WGS) entry which is preliminary data.</text>
</comment>
<dbReference type="GO" id="GO:0006310">
    <property type="term" value="P:DNA recombination"/>
    <property type="evidence" value="ECO:0007669"/>
    <property type="project" value="UniProtKB-KW"/>
</dbReference>
<dbReference type="InterPro" id="IPR011010">
    <property type="entry name" value="DNA_brk_join_enz"/>
</dbReference>
<name>A0A644YG83_9ZZZZ</name>
<evidence type="ECO:0000313" key="4">
    <source>
        <dbReference type="EMBL" id="MPM26901.1"/>
    </source>
</evidence>
<organism evidence="4">
    <name type="scientific">bioreactor metagenome</name>
    <dbReference type="NCBI Taxonomy" id="1076179"/>
    <lineage>
        <taxon>unclassified sequences</taxon>
        <taxon>metagenomes</taxon>
        <taxon>ecological metagenomes</taxon>
    </lineage>
</organism>
<dbReference type="AlphaFoldDB" id="A0A644YG83"/>
<evidence type="ECO:0000256" key="1">
    <source>
        <dbReference type="ARBA" id="ARBA00023125"/>
    </source>
</evidence>
<protein>
    <submittedName>
        <fullName evidence="4">Tyrosine recombinase XerC</fullName>
    </submittedName>
</protein>
<sequence length="412" mass="47101">MVAPLETIPIEIYEQGIARLDDYLTGCSYSQNRKNSLIHGATEFQLFLYCNGLCFSIEIADAWLEFRHPFWTRQEFYSSHRAVHLVHEFLMGKQITPSFLHRDRRKYHIHENLERYLLDYIDDRKHECLKPSSISMIHSSCCRFLRFTESLGIRDISRLTPRIVKDFNLQDPHSTIEGKQAYNSRIRDFLYYLATKNLVPMSLYLALPTMAARKEGIVTVMTSEQQAAIESQLSSSQTTNLAKRDNAVVALGCELGIRGIDIVALQFSHIDWEMEVLRFRQSKTGVWITVPFTTKVGNALYTYITEARPESASPYIFLSSKAPHRNMGSSICRDGIDRIMKKSKLPPVTGFHITRKTFASRILMAGTPFSTISDLLGHSDNTTLKVYLASHEPEIRQCAMALKGIEYRGGLL</sequence>
<dbReference type="InterPro" id="IPR010998">
    <property type="entry name" value="Integrase_recombinase_N"/>
</dbReference>
<dbReference type="InterPro" id="IPR002104">
    <property type="entry name" value="Integrase_catalytic"/>
</dbReference>
<dbReference type="PANTHER" id="PTHR30349:SF41">
    <property type="entry name" value="INTEGRASE_RECOMBINASE PROTEIN MJ0367-RELATED"/>
    <property type="match status" value="1"/>
</dbReference>
<dbReference type="EMBL" id="VSSQ01004857">
    <property type="protein sequence ID" value="MPM26901.1"/>
    <property type="molecule type" value="Genomic_DNA"/>
</dbReference>
<evidence type="ECO:0000256" key="2">
    <source>
        <dbReference type="ARBA" id="ARBA00023172"/>
    </source>
</evidence>
<accession>A0A644YG83</accession>
<keyword evidence="1" id="KW-0238">DNA-binding</keyword>
<dbReference type="Pfam" id="PF00589">
    <property type="entry name" value="Phage_integrase"/>
    <property type="match status" value="1"/>
</dbReference>
<dbReference type="PANTHER" id="PTHR30349">
    <property type="entry name" value="PHAGE INTEGRASE-RELATED"/>
    <property type="match status" value="1"/>
</dbReference>
<proteinExistence type="predicted"/>
<feature type="domain" description="Tyr recombinase" evidence="3">
    <location>
        <begin position="216"/>
        <end position="400"/>
    </location>
</feature>
<dbReference type="InterPro" id="IPR050090">
    <property type="entry name" value="Tyrosine_recombinase_XerCD"/>
</dbReference>
<dbReference type="PROSITE" id="PS51898">
    <property type="entry name" value="TYR_RECOMBINASE"/>
    <property type="match status" value="1"/>
</dbReference>
<dbReference type="Gene3D" id="1.10.150.130">
    <property type="match status" value="1"/>
</dbReference>
<gene>
    <name evidence="4" type="primary">xerC_111</name>
    <name evidence="4" type="ORF">SDC9_73406</name>
</gene>
<dbReference type="SUPFAM" id="SSF56349">
    <property type="entry name" value="DNA breaking-rejoining enzymes"/>
    <property type="match status" value="1"/>
</dbReference>
<keyword evidence="2" id="KW-0233">DNA recombination</keyword>
<dbReference type="Gene3D" id="1.10.443.10">
    <property type="entry name" value="Intergrase catalytic core"/>
    <property type="match status" value="1"/>
</dbReference>
<dbReference type="InterPro" id="IPR013762">
    <property type="entry name" value="Integrase-like_cat_sf"/>
</dbReference>
<dbReference type="GO" id="GO:0015074">
    <property type="term" value="P:DNA integration"/>
    <property type="evidence" value="ECO:0007669"/>
    <property type="project" value="InterPro"/>
</dbReference>
<reference evidence="4" key="1">
    <citation type="submission" date="2019-08" db="EMBL/GenBank/DDBJ databases">
        <authorList>
            <person name="Kucharzyk K."/>
            <person name="Murdoch R.W."/>
            <person name="Higgins S."/>
            <person name="Loffler F."/>
        </authorList>
    </citation>
    <scope>NUCLEOTIDE SEQUENCE</scope>
</reference>
<evidence type="ECO:0000259" key="3">
    <source>
        <dbReference type="PROSITE" id="PS51898"/>
    </source>
</evidence>